<dbReference type="InterPro" id="IPR036689">
    <property type="entry name" value="ESAT-6-like_sf"/>
</dbReference>
<dbReference type="InterPro" id="IPR010310">
    <property type="entry name" value="T7SS_ESAT-6-like"/>
</dbReference>
<keyword evidence="1" id="KW-0175">Coiled coil</keyword>
<evidence type="ECO:0000313" key="2">
    <source>
        <dbReference type="EMBL" id="MFB9206436.1"/>
    </source>
</evidence>
<dbReference type="RefSeq" id="WP_268246104.1">
    <property type="nucleotide sequence ID" value="NZ_BMRC01000017.1"/>
</dbReference>
<keyword evidence="3" id="KW-1185">Reference proteome</keyword>
<feature type="coiled-coil region" evidence="1">
    <location>
        <begin position="62"/>
        <end position="96"/>
    </location>
</feature>
<dbReference type="EMBL" id="JBHMEI010000037">
    <property type="protein sequence ID" value="MFB9206436.1"/>
    <property type="molecule type" value="Genomic_DNA"/>
</dbReference>
<evidence type="ECO:0000256" key="1">
    <source>
        <dbReference type="SAM" id="Coils"/>
    </source>
</evidence>
<reference evidence="2 3" key="1">
    <citation type="submission" date="2024-09" db="EMBL/GenBank/DDBJ databases">
        <authorList>
            <person name="Sun Q."/>
            <person name="Mori K."/>
        </authorList>
    </citation>
    <scope>NUCLEOTIDE SEQUENCE [LARGE SCALE GENOMIC DNA]</scope>
    <source>
        <strain evidence="2 3">CCM 3426</strain>
    </source>
</reference>
<comment type="caution">
    <text evidence="2">The sequence shown here is derived from an EMBL/GenBank/DDBJ whole genome shotgun (WGS) entry which is preliminary data.</text>
</comment>
<protein>
    <submittedName>
        <fullName evidence="2">WXG100 family type VII secretion target</fullName>
    </submittedName>
</protein>
<sequence length="104" mass="11998">MSAELDFTKVNFGHMELAQSDFIKILGSFEKATEDLMVRLQTDLVGHWEGSDGAETFFRKHEAKWRDAAAQMRTQLDELQKAVQIANENYRAAENRNKSIWYDG</sequence>
<accession>A0ABV5IPG4</accession>
<organism evidence="2 3">
    <name type="scientific">Nonomuraea spiralis</name>
    <dbReference type="NCBI Taxonomy" id="46182"/>
    <lineage>
        <taxon>Bacteria</taxon>
        <taxon>Bacillati</taxon>
        <taxon>Actinomycetota</taxon>
        <taxon>Actinomycetes</taxon>
        <taxon>Streptosporangiales</taxon>
        <taxon>Streptosporangiaceae</taxon>
        <taxon>Nonomuraea</taxon>
    </lineage>
</organism>
<gene>
    <name evidence="2" type="ORF">ACFFV7_34930</name>
</gene>
<dbReference type="Pfam" id="PF06013">
    <property type="entry name" value="WXG100"/>
    <property type="match status" value="1"/>
</dbReference>
<proteinExistence type="predicted"/>
<name>A0ABV5IPG4_9ACTN</name>
<dbReference type="Proteomes" id="UP001589647">
    <property type="component" value="Unassembled WGS sequence"/>
</dbReference>
<evidence type="ECO:0000313" key="3">
    <source>
        <dbReference type="Proteomes" id="UP001589647"/>
    </source>
</evidence>
<dbReference type="SUPFAM" id="SSF140453">
    <property type="entry name" value="EsxAB dimer-like"/>
    <property type="match status" value="1"/>
</dbReference>
<dbReference type="Gene3D" id="1.10.287.1060">
    <property type="entry name" value="ESAT-6-like"/>
    <property type="match status" value="1"/>
</dbReference>